<feature type="region of interest" description="Disordered" evidence="1">
    <location>
        <begin position="96"/>
        <end position="116"/>
    </location>
</feature>
<dbReference type="PANTHER" id="PTHR33116">
    <property type="entry name" value="REVERSE TRANSCRIPTASE ZINC-BINDING DOMAIN-CONTAINING PROTEIN-RELATED-RELATED"/>
    <property type="match status" value="1"/>
</dbReference>
<reference evidence="3 4" key="1">
    <citation type="submission" date="2024-09" db="EMBL/GenBank/DDBJ databases">
        <title>Chromosome-scale assembly of Riccia sorocarpa.</title>
        <authorList>
            <person name="Paukszto L."/>
        </authorList>
    </citation>
    <scope>NUCLEOTIDE SEQUENCE [LARGE SCALE GENOMIC DNA]</scope>
    <source>
        <strain evidence="3">LP-2024</strain>
        <tissue evidence="3">Aerial parts of the thallus</tissue>
    </source>
</reference>
<keyword evidence="4" id="KW-1185">Reference proteome</keyword>
<dbReference type="InterPro" id="IPR026960">
    <property type="entry name" value="RVT-Znf"/>
</dbReference>
<evidence type="ECO:0000313" key="3">
    <source>
        <dbReference type="EMBL" id="KAL3681767.1"/>
    </source>
</evidence>
<accession>A0ABD3GRA5</accession>
<feature type="domain" description="Reverse transcriptase zinc-binding" evidence="2">
    <location>
        <begin position="303"/>
        <end position="360"/>
    </location>
</feature>
<dbReference type="Proteomes" id="UP001633002">
    <property type="component" value="Unassembled WGS sequence"/>
</dbReference>
<feature type="compositionally biased region" description="Polar residues" evidence="1">
    <location>
        <begin position="470"/>
        <end position="487"/>
    </location>
</feature>
<dbReference type="AlphaFoldDB" id="A0ABD3GRA5"/>
<evidence type="ECO:0000259" key="2">
    <source>
        <dbReference type="Pfam" id="PF13966"/>
    </source>
</evidence>
<name>A0ABD3GRA5_9MARC</name>
<comment type="caution">
    <text evidence="3">The sequence shown here is derived from an EMBL/GenBank/DDBJ whole genome shotgun (WGS) entry which is preliminary data.</text>
</comment>
<dbReference type="PANTHER" id="PTHR33116:SF78">
    <property type="entry name" value="OS12G0587133 PROTEIN"/>
    <property type="match status" value="1"/>
</dbReference>
<evidence type="ECO:0000256" key="1">
    <source>
        <dbReference type="SAM" id="MobiDB-lite"/>
    </source>
</evidence>
<feature type="compositionally biased region" description="Polar residues" evidence="1">
    <location>
        <begin position="104"/>
        <end position="113"/>
    </location>
</feature>
<organism evidence="3 4">
    <name type="scientific">Riccia sorocarpa</name>
    <dbReference type="NCBI Taxonomy" id="122646"/>
    <lineage>
        <taxon>Eukaryota</taxon>
        <taxon>Viridiplantae</taxon>
        <taxon>Streptophyta</taxon>
        <taxon>Embryophyta</taxon>
        <taxon>Marchantiophyta</taxon>
        <taxon>Marchantiopsida</taxon>
        <taxon>Marchantiidae</taxon>
        <taxon>Marchantiales</taxon>
        <taxon>Ricciaceae</taxon>
        <taxon>Riccia</taxon>
    </lineage>
</organism>
<evidence type="ECO:0000313" key="4">
    <source>
        <dbReference type="Proteomes" id="UP001633002"/>
    </source>
</evidence>
<gene>
    <name evidence="3" type="ORF">R1sor_024723</name>
</gene>
<proteinExistence type="predicted"/>
<dbReference type="EMBL" id="JBJQOH010000007">
    <property type="protein sequence ID" value="KAL3681767.1"/>
    <property type="molecule type" value="Genomic_DNA"/>
</dbReference>
<sequence>MDSWKAARARRNEALTAAVKSVDCIRKNKARFDQLHTLNMEDIPYPKTANGKAAAATPILVASNNPYGALEVDDQEEENEELGAGTGHINVAVSNAVVPPNSPKSQPSPTHSKGTPHPIISAMDISSVGQNPISMEVAKEKCKRELLATLQSTQTLHLQQDLKKIDSACRRFVSGKNTEGKDKIPLITWEVLHRPKGEGGLGMPPFSLQSAAMRLKQLLRAFQDQDEDWIAAFGAMISLTCARRYNQRALRDCNLKEILMTSPPFRITGANITSGFPCILGTRPESSYRLISRRCCWEETDRLLPTKEKLWMWLLLQHGFLTLDMAKKWGKGNGICPRCKQLEETPDHLFWNCRHSGNKWADFRFATENLDCAITHSPNFIDTFDTAFKHQNPGRYTSFLVMNRSLWLERNEAAFSDRRRNFPMSRLLSSVADTLVAQKQDRDQTSKAYILLDNVETSGRRAIERIKPTESGTQTLTQTSNPDTDAISTPPAVLERTHP</sequence>
<dbReference type="Pfam" id="PF13966">
    <property type="entry name" value="zf-RVT"/>
    <property type="match status" value="1"/>
</dbReference>
<protein>
    <recommendedName>
        <fullName evidence="2">Reverse transcriptase zinc-binding domain-containing protein</fullName>
    </recommendedName>
</protein>
<feature type="region of interest" description="Disordered" evidence="1">
    <location>
        <begin position="467"/>
        <end position="499"/>
    </location>
</feature>